<reference evidence="3 4" key="1">
    <citation type="submission" date="2020-08" db="EMBL/GenBank/DDBJ databases">
        <title>Sequencing the genomes of 1000 actinobacteria strains.</title>
        <authorList>
            <person name="Klenk H.-P."/>
        </authorList>
    </citation>
    <scope>NUCLEOTIDE SEQUENCE [LARGE SCALE GENOMIC DNA]</scope>
    <source>
        <strain evidence="3 4">DSM 43851</strain>
    </source>
</reference>
<gene>
    <name evidence="3" type="ORF">BJ998_007729</name>
</gene>
<organism evidence="3 4">
    <name type="scientific">Kutzneria kofuensis</name>
    <dbReference type="NCBI Taxonomy" id="103725"/>
    <lineage>
        <taxon>Bacteria</taxon>
        <taxon>Bacillati</taxon>
        <taxon>Actinomycetota</taxon>
        <taxon>Actinomycetes</taxon>
        <taxon>Pseudonocardiales</taxon>
        <taxon>Pseudonocardiaceae</taxon>
        <taxon>Kutzneria</taxon>
    </lineage>
</organism>
<evidence type="ECO:0000313" key="4">
    <source>
        <dbReference type="Proteomes" id="UP000585638"/>
    </source>
</evidence>
<evidence type="ECO:0000259" key="2">
    <source>
        <dbReference type="Pfam" id="PF01757"/>
    </source>
</evidence>
<keyword evidence="1" id="KW-1133">Transmembrane helix</keyword>
<keyword evidence="4" id="KW-1185">Reference proteome</keyword>
<keyword evidence="1" id="KW-0812">Transmembrane</keyword>
<dbReference type="EMBL" id="JACHIR010000001">
    <property type="protein sequence ID" value="MBB5896533.1"/>
    <property type="molecule type" value="Genomic_DNA"/>
</dbReference>
<feature type="transmembrane region" description="Helical" evidence="1">
    <location>
        <begin position="90"/>
        <end position="113"/>
    </location>
</feature>
<comment type="caution">
    <text evidence="3">The sequence shown here is derived from an EMBL/GenBank/DDBJ whole genome shotgun (WGS) entry which is preliminary data.</text>
</comment>
<feature type="domain" description="Acyltransferase 3" evidence="2">
    <location>
        <begin position="6"/>
        <end position="143"/>
    </location>
</feature>
<protein>
    <submittedName>
        <fullName evidence="3">Peptidoglycan/LPS O-acetylase OafA/YrhL</fullName>
    </submittedName>
</protein>
<keyword evidence="1" id="KW-0472">Membrane</keyword>
<dbReference type="Proteomes" id="UP000585638">
    <property type="component" value="Unassembled WGS sequence"/>
</dbReference>
<feature type="transmembrane region" description="Helical" evidence="1">
    <location>
        <begin position="30"/>
        <end position="51"/>
    </location>
</feature>
<evidence type="ECO:0000256" key="1">
    <source>
        <dbReference type="SAM" id="Phobius"/>
    </source>
</evidence>
<dbReference type="GO" id="GO:0016747">
    <property type="term" value="F:acyltransferase activity, transferring groups other than amino-acyl groups"/>
    <property type="evidence" value="ECO:0007669"/>
    <property type="project" value="InterPro"/>
</dbReference>
<evidence type="ECO:0000313" key="3">
    <source>
        <dbReference type="EMBL" id="MBB5896533.1"/>
    </source>
</evidence>
<accession>A0A7W9KPU4</accession>
<dbReference type="AlphaFoldDB" id="A0A7W9KPU4"/>
<feature type="transmembrane region" description="Helical" evidence="1">
    <location>
        <begin position="125"/>
        <end position="146"/>
    </location>
</feature>
<feature type="transmembrane region" description="Helical" evidence="1">
    <location>
        <begin position="58"/>
        <end position="78"/>
    </location>
</feature>
<sequence length="165" mass="18093">MVYLPAGLLLGVLLAHVLHSRRGYDLMRTLVGGRFGSPTALVLVLVGLAVMDAMEHPWGVLTVVGLMTLLVAACVLREDHGLAGLLCARPVNWIGTVSYGMYLLHMLVLVPLAKLLDRLGYNPPLLRFVLVVGVTVLVASASYRWFESNFLRQKRRFEPAQVSTA</sequence>
<name>A0A7W9KPU4_9PSEU</name>
<dbReference type="InterPro" id="IPR002656">
    <property type="entry name" value="Acyl_transf_3_dom"/>
</dbReference>
<proteinExistence type="predicted"/>
<dbReference type="Pfam" id="PF01757">
    <property type="entry name" value="Acyl_transf_3"/>
    <property type="match status" value="1"/>
</dbReference>